<accession>A0A8C5C4P4</accession>
<organism evidence="3 4">
    <name type="scientific">Gadus morhua</name>
    <name type="common">Atlantic cod</name>
    <dbReference type="NCBI Taxonomy" id="8049"/>
    <lineage>
        <taxon>Eukaryota</taxon>
        <taxon>Metazoa</taxon>
        <taxon>Chordata</taxon>
        <taxon>Craniata</taxon>
        <taxon>Vertebrata</taxon>
        <taxon>Euteleostomi</taxon>
        <taxon>Actinopterygii</taxon>
        <taxon>Neopterygii</taxon>
        <taxon>Teleostei</taxon>
        <taxon>Neoteleostei</taxon>
        <taxon>Acanthomorphata</taxon>
        <taxon>Zeiogadaria</taxon>
        <taxon>Gadariae</taxon>
        <taxon>Gadiformes</taxon>
        <taxon>Gadoidei</taxon>
        <taxon>Gadidae</taxon>
        <taxon>Gadus</taxon>
    </lineage>
</organism>
<dbReference type="PANTHER" id="PTHR45784">
    <property type="entry name" value="C-TYPE LECTIN DOMAIN FAMILY 20 MEMBER A-RELATED"/>
    <property type="match status" value="1"/>
</dbReference>
<dbReference type="OMA" id="INAREYC"/>
<evidence type="ECO:0000256" key="1">
    <source>
        <dbReference type="SAM" id="SignalP"/>
    </source>
</evidence>
<protein>
    <submittedName>
        <fullName evidence="3">L-selectin-like</fullName>
    </submittedName>
</protein>
<dbReference type="OrthoDB" id="7357196at2759"/>
<sequence>MDARVIIVLLFSGVCLTSAGLDKYAFINERKTWFDAQAYCRSRNGDLASARNKEDVILMTDITGWTESWIGLNDLNRETMDLYRNSWRWSTHTKSRSGYMNFAPGEPNYANENEECVDIWSDGTWTDGECYSSLNFVCFSGQSTNKTYHHVNLNETWASAKDYCRTNYTDLAMIENEEENQLASSNVTDPAWIGLSRRAWTYSEATKQSFRHWWSYEPDNRSGKQFCASVYRNGFSDMDCTSELPFLCSDGIARKQSRIKIMIQSNLDLTNQYNKDSMLQQLSASLTRAGQTDFNLSWSTPAQKLDPTGLNDDHQ</sequence>
<reference evidence="3" key="1">
    <citation type="submission" date="2025-08" db="UniProtKB">
        <authorList>
            <consortium name="Ensembl"/>
        </authorList>
    </citation>
    <scope>IDENTIFICATION</scope>
</reference>
<dbReference type="GeneID" id="115548338"/>
<evidence type="ECO:0000259" key="2">
    <source>
        <dbReference type="PROSITE" id="PS50041"/>
    </source>
</evidence>
<dbReference type="InterPro" id="IPR016187">
    <property type="entry name" value="CTDL_fold"/>
</dbReference>
<evidence type="ECO:0000313" key="4">
    <source>
        <dbReference type="Proteomes" id="UP000694546"/>
    </source>
</evidence>
<feature type="chain" id="PRO_5034257592" evidence="1">
    <location>
        <begin position="20"/>
        <end position="315"/>
    </location>
</feature>
<keyword evidence="1" id="KW-0732">Signal</keyword>
<dbReference type="RefSeq" id="XP_030218735.1">
    <property type="nucleotide sequence ID" value="XM_030362875.1"/>
</dbReference>
<dbReference type="AlphaFoldDB" id="A0A8C5C4P4"/>
<evidence type="ECO:0000313" key="3">
    <source>
        <dbReference type="Ensembl" id="ENSGMOP00000055191.1"/>
    </source>
</evidence>
<dbReference type="KEGG" id="gmh:115548338"/>
<feature type="domain" description="C-type lectin" evidence="2">
    <location>
        <begin position="24"/>
        <end position="139"/>
    </location>
</feature>
<feature type="signal peptide" evidence="1">
    <location>
        <begin position="1"/>
        <end position="19"/>
    </location>
</feature>
<keyword evidence="4" id="KW-1185">Reference proteome</keyword>
<dbReference type="InterPro" id="IPR016186">
    <property type="entry name" value="C-type_lectin-like/link_sf"/>
</dbReference>
<dbReference type="SUPFAM" id="SSF56436">
    <property type="entry name" value="C-type lectin-like"/>
    <property type="match status" value="2"/>
</dbReference>
<dbReference type="SMART" id="SM00034">
    <property type="entry name" value="CLECT"/>
    <property type="match status" value="2"/>
</dbReference>
<dbReference type="PANTHER" id="PTHR45784:SF3">
    <property type="entry name" value="C-TYPE LECTIN DOMAIN FAMILY 4 MEMBER K-LIKE-RELATED"/>
    <property type="match status" value="1"/>
</dbReference>
<dbReference type="PROSITE" id="PS50041">
    <property type="entry name" value="C_TYPE_LECTIN_2"/>
    <property type="match status" value="2"/>
</dbReference>
<dbReference type="Proteomes" id="UP000694546">
    <property type="component" value="Chromosome 8"/>
</dbReference>
<dbReference type="InterPro" id="IPR001304">
    <property type="entry name" value="C-type_lectin-like"/>
</dbReference>
<reference evidence="3" key="2">
    <citation type="submission" date="2025-09" db="UniProtKB">
        <authorList>
            <consortium name="Ensembl"/>
        </authorList>
    </citation>
    <scope>IDENTIFICATION</scope>
</reference>
<dbReference type="CDD" id="cd00037">
    <property type="entry name" value="CLECT"/>
    <property type="match status" value="1"/>
</dbReference>
<name>A0A8C5C4P4_GADMO</name>
<dbReference type="GeneTree" id="ENSGT01100000263473"/>
<dbReference type="Pfam" id="PF00059">
    <property type="entry name" value="Lectin_C"/>
    <property type="match status" value="2"/>
</dbReference>
<proteinExistence type="predicted"/>
<dbReference type="Ensembl" id="ENSGMOT00000025970.1">
    <property type="protein sequence ID" value="ENSGMOP00000055191.1"/>
    <property type="gene ID" value="ENSGMOG00000025189.1"/>
</dbReference>
<feature type="domain" description="C-type lectin" evidence="2">
    <location>
        <begin position="143"/>
        <end position="249"/>
    </location>
</feature>
<dbReference type="Gene3D" id="3.10.100.10">
    <property type="entry name" value="Mannose-Binding Protein A, subunit A"/>
    <property type="match status" value="2"/>
</dbReference>
<gene>
    <name evidence="3" type="primary">LOC115548338</name>
</gene>